<name>A0ABS7QXX4_9ACTN</name>
<protein>
    <submittedName>
        <fullName evidence="1">Uncharacterized protein</fullName>
    </submittedName>
</protein>
<evidence type="ECO:0000313" key="1">
    <source>
        <dbReference type="EMBL" id="MBY8888067.1"/>
    </source>
</evidence>
<evidence type="ECO:0000313" key="2">
    <source>
        <dbReference type="Proteomes" id="UP001198565"/>
    </source>
</evidence>
<comment type="caution">
    <text evidence="1">The sequence shown here is derived from an EMBL/GenBank/DDBJ whole genome shotgun (WGS) entry which is preliminary data.</text>
</comment>
<proteinExistence type="predicted"/>
<organism evidence="1 2">
    <name type="scientific">Streptantibioticus parmotrematis</name>
    <dbReference type="NCBI Taxonomy" id="2873249"/>
    <lineage>
        <taxon>Bacteria</taxon>
        <taxon>Bacillati</taxon>
        <taxon>Actinomycetota</taxon>
        <taxon>Actinomycetes</taxon>
        <taxon>Kitasatosporales</taxon>
        <taxon>Streptomycetaceae</taxon>
        <taxon>Streptantibioticus</taxon>
    </lineage>
</organism>
<keyword evidence="2" id="KW-1185">Reference proteome</keyword>
<sequence>MVVSISVVLLLLVFALILLRAGSLKLSHAVLCVLLGFTLAGTSLAPTIQSGITATAGVVGHLHP</sequence>
<dbReference type="Proteomes" id="UP001198565">
    <property type="component" value="Unassembled WGS sequence"/>
</dbReference>
<dbReference type="EMBL" id="JAINVZ010000021">
    <property type="protein sequence ID" value="MBY8888067.1"/>
    <property type="molecule type" value="Genomic_DNA"/>
</dbReference>
<reference evidence="1 2" key="1">
    <citation type="submission" date="2021-08" db="EMBL/GenBank/DDBJ databases">
        <title>Streptomyces sp. PTM05 isolated from lichen.</title>
        <authorList>
            <person name="Somphong A."/>
            <person name="Phongsopitanun W."/>
            <person name="Tanasupawat S."/>
        </authorList>
    </citation>
    <scope>NUCLEOTIDE SEQUENCE [LARGE SCALE GENOMIC DNA]</scope>
    <source>
        <strain evidence="1 2">Ptm05</strain>
    </source>
</reference>
<gene>
    <name evidence="1" type="ORF">K7472_24970</name>
</gene>
<dbReference type="RefSeq" id="WP_222980804.1">
    <property type="nucleotide sequence ID" value="NZ_JAINVZ010000021.1"/>
</dbReference>
<accession>A0ABS7QXX4</accession>